<sequence length="206" mass="22913">MIKSRIFYLLLGILIGSLFFATLSMAGSQVRLVVNGTDITDHFDYKPLIINERTYVPARPLAEALGATVTWDSTRNAVIVNMANQQAPIISTNEFTGTWSYADDQAGWGFALDLVQHDNKVFGEHFAYSGFGNRLDSSYDDITINGEIIGPNKASVRWKSGYGDAEGTASLILHSNGSLEWEIEDLYYTGSFREYYIPHQAILNPN</sequence>
<dbReference type="SUPFAM" id="SSF55383">
    <property type="entry name" value="Copper amine oxidase, domain N"/>
    <property type="match status" value="1"/>
</dbReference>
<dbReference type="OrthoDB" id="1752421at2"/>
<proteinExistence type="predicted"/>
<keyword evidence="3" id="KW-1185">Reference proteome</keyword>
<evidence type="ECO:0000259" key="1">
    <source>
        <dbReference type="Pfam" id="PF07833"/>
    </source>
</evidence>
<dbReference type="Pfam" id="PF07833">
    <property type="entry name" value="Cu_amine_oxidN1"/>
    <property type="match status" value="1"/>
</dbReference>
<organism evidence="2 3">
    <name type="scientific">Heliorestis acidaminivorans</name>
    <dbReference type="NCBI Taxonomy" id="553427"/>
    <lineage>
        <taxon>Bacteria</taxon>
        <taxon>Bacillati</taxon>
        <taxon>Bacillota</taxon>
        <taxon>Clostridia</taxon>
        <taxon>Eubacteriales</taxon>
        <taxon>Heliobacteriaceae</taxon>
        <taxon>Heliorestis</taxon>
    </lineage>
</organism>
<evidence type="ECO:0000313" key="2">
    <source>
        <dbReference type="EMBL" id="KAB2954257.1"/>
    </source>
</evidence>
<dbReference type="Proteomes" id="UP000468766">
    <property type="component" value="Unassembled WGS sequence"/>
</dbReference>
<accession>A0A6I0F5Z9</accession>
<dbReference type="InterPro" id="IPR036582">
    <property type="entry name" value="Mao_N_sf"/>
</dbReference>
<name>A0A6I0F5Z9_9FIRM</name>
<dbReference type="EMBL" id="WBXO01000001">
    <property type="protein sequence ID" value="KAB2954257.1"/>
    <property type="molecule type" value="Genomic_DNA"/>
</dbReference>
<feature type="domain" description="Copper amine oxidase-like N-terminal" evidence="1">
    <location>
        <begin position="33"/>
        <end position="86"/>
    </location>
</feature>
<dbReference type="AlphaFoldDB" id="A0A6I0F5Z9"/>
<protein>
    <submittedName>
        <fullName evidence="2">Copper amine oxidase N-terminal domain-containing protein</fullName>
    </submittedName>
</protein>
<dbReference type="InterPro" id="IPR012854">
    <property type="entry name" value="Cu_amine_oxidase-like_N"/>
</dbReference>
<reference evidence="2 3" key="1">
    <citation type="submission" date="2019-10" db="EMBL/GenBank/DDBJ databases">
        <title>Whole-genome sequence of the extremophile Heliorestis acidaminivorans DSM 24790.</title>
        <authorList>
            <person name="Kyndt J.A."/>
            <person name="Meyer T.E."/>
        </authorList>
    </citation>
    <scope>NUCLEOTIDE SEQUENCE [LARGE SCALE GENOMIC DNA]</scope>
    <source>
        <strain evidence="2 3">DSM 24790</strain>
    </source>
</reference>
<comment type="caution">
    <text evidence="2">The sequence shown here is derived from an EMBL/GenBank/DDBJ whole genome shotgun (WGS) entry which is preliminary data.</text>
</comment>
<dbReference type="RefSeq" id="WP_151617703.1">
    <property type="nucleotide sequence ID" value="NZ_WBXO01000001.1"/>
</dbReference>
<evidence type="ECO:0000313" key="3">
    <source>
        <dbReference type="Proteomes" id="UP000468766"/>
    </source>
</evidence>
<gene>
    <name evidence="2" type="ORF">F9B85_00750</name>
</gene>